<keyword evidence="2" id="KW-1185">Reference proteome</keyword>
<dbReference type="AlphaFoldDB" id="G5AHA8"/>
<dbReference type="OMA" id="PNERDIP"/>
<feature type="non-terminal residue" evidence="1">
    <location>
        <position position="101"/>
    </location>
</feature>
<evidence type="ECO:0000313" key="2">
    <source>
        <dbReference type="Proteomes" id="UP000002640"/>
    </source>
</evidence>
<sequence length="101" mass="11805">RAPETPGEYRLRLLAKHLTTVEQFREELLDRRNNPAPNTLPREIPEPLYPGEKLQSYTQKFEQWLAQRGRRLSAMDGDPSQERGFWFSFAYLRVGECGAQP</sequence>
<reference evidence="1 2" key="1">
    <citation type="journal article" date="2006" name="Science">
        <title>Phytophthora genome sequences uncover evolutionary origins and mechanisms of pathogenesis.</title>
        <authorList>
            <person name="Tyler B.M."/>
            <person name="Tripathy S."/>
            <person name="Zhang X."/>
            <person name="Dehal P."/>
            <person name="Jiang R.H."/>
            <person name="Aerts A."/>
            <person name="Arredondo F.D."/>
            <person name="Baxter L."/>
            <person name="Bensasson D."/>
            <person name="Beynon J.L."/>
            <person name="Chapman J."/>
            <person name="Damasceno C.M."/>
            <person name="Dorrance A.E."/>
            <person name="Dou D."/>
            <person name="Dickerman A.W."/>
            <person name="Dubchak I.L."/>
            <person name="Garbelotto M."/>
            <person name="Gijzen M."/>
            <person name="Gordon S.G."/>
            <person name="Govers F."/>
            <person name="Grunwald N.J."/>
            <person name="Huang W."/>
            <person name="Ivors K.L."/>
            <person name="Jones R.W."/>
            <person name="Kamoun S."/>
            <person name="Krampis K."/>
            <person name="Lamour K.H."/>
            <person name="Lee M.K."/>
            <person name="McDonald W.H."/>
            <person name="Medina M."/>
            <person name="Meijer H.J."/>
            <person name="Nordberg E.K."/>
            <person name="Maclean D.J."/>
            <person name="Ospina-Giraldo M.D."/>
            <person name="Morris P.F."/>
            <person name="Phuntumart V."/>
            <person name="Putnam N.H."/>
            <person name="Rash S."/>
            <person name="Rose J.K."/>
            <person name="Sakihama Y."/>
            <person name="Salamov A.A."/>
            <person name="Savidor A."/>
            <person name="Scheuring C.F."/>
            <person name="Smith B.M."/>
            <person name="Sobral B.W."/>
            <person name="Terry A."/>
            <person name="Torto-Alalibo T.A."/>
            <person name="Win J."/>
            <person name="Xu Z."/>
            <person name="Zhang H."/>
            <person name="Grigoriev I.V."/>
            <person name="Rokhsar D.S."/>
            <person name="Boore J.L."/>
        </authorList>
    </citation>
    <scope>NUCLEOTIDE SEQUENCE [LARGE SCALE GENOMIC DNA]</scope>
    <source>
        <strain evidence="1 2">P6497</strain>
    </source>
</reference>
<accession>G5AHA8</accession>
<dbReference type="Proteomes" id="UP000002640">
    <property type="component" value="Unassembled WGS sequence"/>
</dbReference>
<feature type="non-terminal residue" evidence="1">
    <location>
        <position position="1"/>
    </location>
</feature>
<dbReference type="EMBL" id="JH159169">
    <property type="protein sequence ID" value="EGZ05087.1"/>
    <property type="molecule type" value="Genomic_DNA"/>
</dbReference>
<dbReference type="InParanoid" id="G5AHA8"/>
<dbReference type="RefSeq" id="XP_009539459.1">
    <property type="nucleotide sequence ID" value="XM_009541164.1"/>
</dbReference>
<proteinExistence type="predicted"/>
<name>G5AHA8_PHYSP</name>
<organism evidence="1 2">
    <name type="scientific">Phytophthora sojae (strain P6497)</name>
    <name type="common">Soybean stem and root rot agent</name>
    <name type="synonym">Phytophthora megasperma f. sp. glycines</name>
    <dbReference type="NCBI Taxonomy" id="1094619"/>
    <lineage>
        <taxon>Eukaryota</taxon>
        <taxon>Sar</taxon>
        <taxon>Stramenopiles</taxon>
        <taxon>Oomycota</taxon>
        <taxon>Peronosporomycetes</taxon>
        <taxon>Peronosporales</taxon>
        <taxon>Peronosporaceae</taxon>
        <taxon>Phytophthora</taxon>
    </lineage>
</organism>
<protein>
    <submittedName>
        <fullName evidence="1">Uncharacterized protein</fullName>
    </submittedName>
</protein>
<dbReference type="KEGG" id="psoj:PHYSODRAFT_429404"/>
<dbReference type="GeneID" id="20652290"/>
<evidence type="ECO:0000313" key="1">
    <source>
        <dbReference type="EMBL" id="EGZ05087.1"/>
    </source>
</evidence>
<gene>
    <name evidence="1" type="ORF">PHYSODRAFT_429404</name>
</gene>